<accession>A0A6N9U4Y5</accession>
<feature type="region of interest" description="Disordered" evidence="4">
    <location>
        <begin position="153"/>
        <end position="191"/>
    </location>
</feature>
<reference evidence="5 6" key="1">
    <citation type="submission" date="2020-01" db="EMBL/GenBank/DDBJ databases">
        <title>Insect and environment-associated Actinomycetes.</title>
        <authorList>
            <person name="Currrie C."/>
            <person name="Chevrette M."/>
            <person name="Carlson C."/>
            <person name="Stubbendieck R."/>
            <person name="Wendt-Pienkowski E."/>
        </authorList>
    </citation>
    <scope>NUCLEOTIDE SEQUENCE [LARGE SCALE GENOMIC DNA]</scope>
    <source>
        <strain evidence="5 6">SID11342</strain>
    </source>
</reference>
<comment type="similarity">
    <text evidence="3">Belongs to the gas vesicle GvpF/GvpL family.</text>
</comment>
<protein>
    <recommendedName>
        <fullName evidence="7">GvpL/GvpF family gas vesicle protein</fullName>
    </recommendedName>
</protein>
<evidence type="ECO:0000256" key="2">
    <source>
        <dbReference type="ARBA" id="ARBA00035108"/>
    </source>
</evidence>
<name>A0A6N9U4Y5_STRHA</name>
<proteinExistence type="inferred from homology"/>
<dbReference type="PANTHER" id="PTHR36852:SF1">
    <property type="entry name" value="PROTEIN GVPL 2"/>
    <property type="match status" value="1"/>
</dbReference>
<organism evidence="5 6">
    <name type="scientific">Streptomyces halstedii</name>
    <dbReference type="NCBI Taxonomy" id="1944"/>
    <lineage>
        <taxon>Bacteria</taxon>
        <taxon>Bacillati</taxon>
        <taxon>Actinomycetota</taxon>
        <taxon>Actinomycetes</taxon>
        <taxon>Kitasatosporales</taxon>
        <taxon>Streptomycetaceae</taxon>
        <taxon>Streptomyces</taxon>
    </lineage>
</organism>
<feature type="compositionally biased region" description="Low complexity" evidence="4">
    <location>
        <begin position="161"/>
        <end position="191"/>
    </location>
</feature>
<dbReference type="AlphaFoldDB" id="A0A6N9U4Y5"/>
<dbReference type="EMBL" id="JAAGLQ010000538">
    <property type="protein sequence ID" value="NEA18688.1"/>
    <property type="molecule type" value="Genomic_DNA"/>
</dbReference>
<gene>
    <name evidence="5" type="ORF">G3I29_24915</name>
</gene>
<dbReference type="InterPro" id="IPR009430">
    <property type="entry name" value="GvpL/GvpF"/>
</dbReference>
<evidence type="ECO:0000256" key="1">
    <source>
        <dbReference type="ARBA" id="ARBA00022987"/>
    </source>
</evidence>
<evidence type="ECO:0000313" key="6">
    <source>
        <dbReference type="Proteomes" id="UP000471293"/>
    </source>
</evidence>
<evidence type="ECO:0000256" key="4">
    <source>
        <dbReference type="SAM" id="MobiDB-lite"/>
    </source>
</evidence>
<comment type="subcellular location">
    <subcellularLocation>
        <location evidence="2">Gas vesicle</location>
    </subcellularLocation>
</comment>
<keyword evidence="1" id="KW-0304">Gas vesicle</keyword>
<evidence type="ECO:0000256" key="3">
    <source>
        <dbReference type="ARBA" id="ARBA00035643"/>
    </source>
</evidence>
<dbReference type="GO" id="GO:0031411">
    <property type="term" value="C:gas vesicle"/>
    <property type="evidence" value="ECO:0007669"/>
    <property type="project" value="UniProtKB-SubCell"/>
</dbReference>
<comment type="caution">
    <text evidence="5">The sequence shown here is derived from an EMBL/GenBank/DDBJ whole genome shotgun (WGS) entry which is preliminary data.</text>
</comment>
<evidence type="ECO:0000313" key="5">
    <source>
        <dbReference type="EMBL" id="NEA18688.1"/>
    </source>
</evidence>
<dbReference type="RefSeq" id="WP_164347777.1">
    <property type="nucleotide sequence ID" value="NZ_JAAGLQ010000538.1"/>
</dbReference>
<dbReference type="PANTHER" id="PTHR36852">
    <property type="entry name" value="PROTEIN GVPL 2"/>
    <property type="match status" value="1"/>
</dbReference>
<sequence length="305" mass="32089">MTRPLPGAAVTPGGLPAATATTTATYVFAVCRGCDPAVLTGLAGQTAGAPVRLLRFGSLEAVVQDVPAEMFGEEALRERLANRAELEHCARAHHAVVAAAAGRAPTLPLPLATLYLSDERARAALCEDEGRFRSVMGRIAGRVEWGVKVYAAPGRPERPGPRATATATTPTTTTLTAAAPPGTAGTARTTTRPGHAYLDRARGARRAREERQEAGLNAAASVDRVLRDIAVAGRRLRSHDTGVTGAGRVQLLNAAYLVDEGREADLTRAVERLRTSPGCERVELEVTGPWVPYSFVDGGDLDADQ</sequence>
<dbReference type="GO" id="GO:0031412">
    <property type="term" value="P:gas vesicle organization"/>
    <property type="evidence" value="ECO:0007669"/>
    <property type="project" value="InterPro"/>
</dbReference>
<dbReference type="Pfam" id="PF06386">
    <property type="entry name" value="GvpL_GvpF"/>
    <property type="match status" value="1"/>
</dbReference>
<evidence type="ECO:0008006" key="7">
    <source>
        <dbReference type="Google" id="ProtNLM"/>
    </source>
</evidence>
<dbReference type="Proteomes" id="UP000471293">
    <property type="component" value="Unassembled WGS sequence"/>
</dbReference>